<dbReference type="AlphaFoldDB" id="A0A451G435"/>
<dbReference type="Gene3D" id="2.10.70.100">
    <property type="match status" value="2"/>
</dbReference>
<dbReference type="CDD" id="cd01949">
    <property type="entry name" value="GGDEF"/>
    <property type="match status" value="1"/>
</dbReference>
<dbReference type="PROSITE" id="PS50887">
    <property type="entry name" value="GGDEF"/>
    <property type="match status" value="1"/>
</dbReference>
<dbReference type="NCBIfam" id="TIGR00229">
    <property type="entry name" value="sensory_box"/>
    <property type="match status" value="3"/>
</dbReference>
<organism evidence="7 8">
    <name type="scientific">Hydrogenovibrio thermophilus</name>
    <dbReference type="NCBI Taxonomy" id="265883"/>
    <lineage>
        <taxon>Bacteria</taxon>
        <taxon>Pseudomonadati</taxon>
        <taxon>Pseudomonadota</taxon>
        <taxon>Gammaproteobacteria</taxon>
        <taxon>Thiotrichales</taxon>
        <taxon>Piscirickettsiaceae</taxon>
        <taxon>Hydrogenovibrio</taxon>
    </lineage>
</organism>
<dbReference type="RefSeq" id="WP_128384072.1">
    <property type="nucleotide sequence ID" value="NZ_CP035033.1"/>
</dbReference>
<dbReference type="SUPFAM" id="SSF55073">
    <property type="entry name" value="Nucleotide cyclase"/>
    <property type="match status" value="1"/>
</dbReference>
<feature type="domain" description="PAC" evidence="4">
    <location>
        <begin position="209"/>
        <end position="261"/>
    </location>
</feature>
<dbReference type="SUPFAM" id="SSF55785">
    <property type="entry name" value="PYP-like sensor domain (PAS domain)"/>
    <property type="match status" value="4"/>
</dbReference>
<dbReference type="FunFam" id="3.30.70.270:FF:000001">
    <property type="entry name" value="Diguanylate cyclase domain protein"/>
    <property type="match status" value="1"/>
</dbReference>
<dbReference type="PANTHER" id="PTHR44757:SF2">
    <property type="entry name" value="BIOFILM ARCHITECTURE MAINTENANCE PROTEIN MBAA"/>
    <property type="match status" value="1"/>
</dbReference>
<protein>
    <submittedName>
        <fullName evidence="7">Bifunctional diguanylate cyclase/phosphodiesterase</fullName>
    </submittedName>
</protein>
<dbReference type="SMART" id="SM00091">
    <property type="entry name" value="PAS"/>
    <property type="match status" value="4"/>
</dbReference>
<dbReference type="InterPro" id="IPR000160">
    <property type="entry name" value="GGDEF_dom"/>
</dbReference>
<dbReference type="SMART" id="SM00052">
    <property type="entry name" value="EAL"/>
    <property type="match status" value="1"/>
</dbReference>
<dbReference type="Gene3D" id="3.20.20.450">
    <property type="entry name" value="EAL domain"/>
    <property type="match status" value="1"/>
</dbReference>
<evidence type="ECO:0000313" key="7">
    <source>
        <dbReference type="EMBL" id="QAB14218.1"/>
    </source>
</evidence>
<feature type="coiled-coil region" evidence="2">
    <location>
        <begin position="114"/>
        <end position="144"/>
    </location>
</feature>
<feature type="domain" description="EAL" evidence="5">
    <location>
        <begin position="688"/>
        <end position="942"/>
    </location>
</feature>
<feature type="domain" description="PAS" evidence="3">
    <location>
        <begin position="23"/>
        <end position="51"/>
    </location>
</feature>
<keyword evidence="8" id="KW-1185">Reference proteome</keyword>
<dbReference type="PROSITE" id="PS50113">
    <property type="entry name" value="PAC"/>
    <property type="match status" value="4"/>
</dbReference>
<dbReference type="Pfam" id="PF00990">
    <property type="entry name" value="GGDEF"/>
    <property type="match status" value="1"/>
</dbReference>
<dbReference type="InterPro" id="IPR000014">
    <property type="entry name" value="PAS"/>
</dbReference>
<dbReference type="KEGG" id="htr:EPV75_00290"/>
<dbReference type="SUPFAM" id="SSF141868">
    <property type="entry name" value="EAL domain-like"/>
    <property type="match status" value="1"/>
</dbReference>
<feature type="domain" description="PAC" evidence="4">
    <location>
        <begin position="336"/>
        <end position="388"/>
    </location>
</feature>
<evidence type="ECO:0000259" key="5">
    <source>
        <dbReference type="PROSITE" id="PS50883"/>
    </source>
</evidence>
<evidence type="ECO:0000256" key="2">
    <source>
        <dbReference type="SAM" id="Coils"/>
    </source>
</evidence>
<dbReference type="Gene3D" id="3.30.70.270">
    <property type="match status" value="1"/>
</dbReference>
<dbReference type="PANTHER" id="PTHR44757">
    <property type="entry name" value="DIGUANYLATE CYCLASE DGCP"/>
    <property type="match status" value="1"/>
</dbReference>
<proteinExistence type="predicted"/>
<accession>A0A451G435</accession>
<dbReference type="PROSITE" id="PS50883">
    <property type="entry name" value="EAL"/>
    <property type="match status" value="1"/>
</dbReference>
<dbReference type="CDD" id="cd01948">
    <property type="entry name" value="EAL"/>
    <property type="match status" value="1"/>
</dbReference>
<dbReference type="NCBIfam" id="TIGR00254">
    <property type="entry name" value="GGDEF"/>
    <property type="match status" value="1"/>
</dbReference>
<evidence type="ECO:0000313" key="8">
    <source>
        <dbReference type="Proteomes" id="UP000285478"/>
    </source>
</evidence>
<comment type="cofactor">
    <cofactor evidence="1">
        <name>Mg(2+)</name>
        <dbReference type="ChEBI" id="CHEBI:18420"/>
    </cofactor>
</comment>
<feature type="domain" description="PAC" evidence="4">
    <location>
        <begin position="78"/>
        <end position="133"/>
    </location>
</feature>
<dbReference type="Pfam" id="PF00563">
    <property type="entry name" value="EAL"/>
    <property type="match status" value="1"/>
</dbReference>
<keyword evidence="2" id="KW-0175">Coiled coil</keyword>
<dbReference type="InterPro" id="IPR043128">
    <property type="entry name" value="Rev_trsase/Diguanyl_cyclase"/>
</dbReference>
<sequence length="944" mass="108114">MSQYRDSVTLEQYEECLGDKSFFYARDAKGVFFYVSPSITKVLGYSPEQFLVHYSQFLTDHPKNSLVDSNVATALSGRKVPVYTVEIHHSQGGTRWLQVQEFGVRNDRHEVVAVHGLATDITDYKRTLQQLELQTQRFQRAENMAKVGSWELNLGTQELYWSQEVFRIFELDPTQTKPSYELLLERTHPADRDKLNNAYYHSLETRKPYQVEHRLLMPDGRVKHVLEEGVSDFDTDGRALMSSGTVQDITAYHMAKQQLVEKQALLKEAETIAQIGSWEYEITSEKIILSDGCYAILGLSPGMDVVYEDFIALVHEEDRESVETEFERSLASDEEQVSIYRIVRSSGEIRYIEQRGITRYDVEHSPTRIVGTLQDVTNQYMAQQALEKQKTLLRSVINATTDLIFIKDAMGVYQGCNPAFERFTDKTEAEIIGKTDYDLFDWEVADFFRQQDYAMFDSGKARQNEEWLTYPDGKEVLVDTLKTPFYGEDGNVYGLVGVSRDITARKKAEEKLYYLAHHDDLTGLANRHLFTSLLDQAVAHSERHREKLAILFIDLDHFKQINDSLGHQIGDQVLEQVGKQLQTTGRKSDTIARLGGDEFAFLMRDLKHPEDAQVVAQKVLKALEKPFLVESHKLYIGASIGISIYPDNGETSDILLRNADAAMYRAKDNDRNTYAFYTDELTQIAFQHIQLESELRRALQENEFEVYYQPKYECESKRIVGSEALIRWQHPTRGMLLPGQFIAEAEKSDLIIELGEWVLREACIQNAKWHRMGLKSGRVAVNVSGRQITKHDLSATVQRVLQETDCKPKWLELEIIERFVMNSPEQTLQVLNEIHSSGVAFAIDDFGIEYSSLSYLKQMPLNTLKIDLSFIRDIPEDKDDMAIVEAMLALAKSFNLIAVAEGVEREEQLDFLRASGADRFQGFLLSRPMPASEFEALLQTHPTL</sequence>
<dbReference type="Gene3D" id="3.30.450.20">
    <property type="entry name" value="PAS domain"/>
    <property type="match status" value="4"/>
</dbReference>
<dbReference type="EMBL" id="CP035033">
    <property type="protein sequence ID" value="QAB14218.1"/>
    <property type="molecule type" value="Genomic_DNA"/>
</dbReference>
<dbReference type="InterPro" id="IPR052155">
    <property type="entry name" value="Biofilm_reg_signaling"/>
</dbReference>
<dbReference type="InterPro" id="IPR035965">
    <property type="entry name" value="PAS-like_dom_sf"/>
</dbReference>
<dbReference type="GO" id="GO:0003824">
    <property type="term" value="F:catalytic activity"/>
    <property type="evidence" value="ECO:0007669"/>
    <property type="project" value="UniProtKB-ARBA"/>
</dbReference>
<feature type="domain" description="PAC" evidence="4">
    <location>
        <begin position="462"/>
        <end position="514"/>
    </location>
</feature>
<feature type="domain" description="PAS" evidence="3">
    <location>
        <begin position="389"/>
        <end position="452"/>
    </location>
</feature>
<name>A0A451G435_9GAMM</name>
<feature type="domain" description="GGDEF" evidence="6">
    <location>
        <begin position="546"/>
        <end position="679"/>
    </location>
</feature>
<dbReference type="Pfam" id="PF08447">
    <property type="entry name" value="PAS_3"/>
    <property type="match status" value="2"/>
</dbReference>
<evidence type="ECO:0000259" key="6">
    <source>
        <dbReference type="PROSITE" id="PS50887"/>
    </source>
</evidence>
<dbReference type="InterPro" id="IPR013655">
    <property type="entry name" value="PAS_fold_3"/>
</dbReference>
<dbReference type="InterPro" id="IPR001610">
    <property type="entry name" value="PAC"/>
</dbReference>
<dbReference type="CDD" id="cd00130">
    <property type="entry name" value="PAS"/>
    <property type="match status" value="4"/>
</dbReference>
<gene>
    <name evidence="7" type="ORF">EPV75_00290</name>
</gene>
<dbReference type="SMART" id="SM00086">
    <property type="entry name" value="PAC"/>
    <property type="match status" value="4"/>
</dbReference>
<dbReference type="InterPro" id="IPR029787">
    <property type="entry name" value="Nucleotide_cyclase"/>
</dbReference>
<evidence type="ECO:0000259" key="4">
    <source>
        <dbReference type="PROSITE" id="PS50113"/>
    </source>
</evidence>
<dbReference type="InterPro" id="IPR000700">
    <property type="entry name" value="PAS-assoc_C"/>
</dbReference>
<dbReference type="PROSITE" id="PS50112">
    <property type="entry name" value="PAS"/>
    <property type="match status" value="2"/>
</dbReference>
<dbReference type="Pfam" id="PF08448">
    <property type="entry name" value="PAS_4"/>
    <property type="match status" value="2"/>
</dbReference>
<dbReference type="InterPro" id="IPR035919">
    <property type="entry name" value="EAL_sf"/>
</dbReference>
<dbReference type="Proteomes" id="UP000285478">
    <property type="component" value="Chromosome"/>
</dbReference>
<evidence type="ECO:0000259" key="3">
    <source>
        <dbReference type="PROSITE" id="PS50112"/>
    </source>
</evidence>
<dbReference type="InterPro" id="IPR013656">
    <property type="entry name" value="PAS_4"/>
</dbReference>
<dbReference type="InterPro" id="IPR001633">
    <property type="entry name" value="EAL_dom"/>
</dbReference>
<reference evidence="7 8" key="1">
    <citation type="journal article" date="2018" name="Environ. Microbiol.">
        <title>Genomes of ubiquitous marine and hypersaline Hydrogenovibrio, Thiomicrorhabdus and Thiomicrospira spp. encode a diversity of mechanisms to sustain chemolithoautotrophy in heterogeneous environments.</title>
        <authorList>
            <person name="Scott K.M."/>
            <person name="Williams J."/>
            <person name="Porter C.M.B."/>
            <person name="Russel S."/>
            <person name="Harmer T.L."/>
            <person name="Paul J.H."/>
            <person name="Antonen K.M."/>
            <person name="Bridges M.K."/>
            <person name="Camper G.J."/>
            <person name="Campla C.K."/>
            <person name="Casella L.G."/>
            <person name="Chase E."/>
            <person name="Conrad J.W."/>
            <person name="Cruz M.C."/>
            <person name="Dunlap D.S."/>
            <person name="Duran L."/>
            <person name="Fahsbender E.M."/>
            <person name="Goldsmith D.B."/>
            <person name="Keeley R.F."/>
            <person name="Kondoff M.R."/>
            <person name="Kussy B.I."/>
            <person name="Lane M.K."/>
            <person name="Lawler S."/>
            <person name="Leigh B.A."/>
            <person name="Lewis C."/>
            <person name="Lostal L.M."/>
            <person name="Marking D."/>
            <person name="Mancera P.A."/>
            <person name="McClenthan E.C."/>
            <person name="McIntyre E.A."/>
            <person name="Mine J.A."/>
            <person name="Modi S."/>
            <person name="Moore B.D."/>
            <person name="Morgan W.A."/>
            <person name="Nelson K.M."/>
            <person name="Nguyen K.N."/>
            <person name="Ogburn N."/>
            <person name="Parrino D.G."/>
            <person name="Pedapudi A.D."/>
            <person name="Pelham R.P."/>
            <person name="Preece A.M."/>
            <person name="Rampersad E.A."/>
            <person name="Richardson J.C."/>
            <person name="Rodgers C.M."/>
            <person name="Schaffer B.L."/>
            <person name="Sheridan N.E."/>
            <person name="Solone M.R."/>
            <person name="Staley Z.R."/>
            <person name="Tabuchi M."/>
            <person name="Waide R.J."/>
            <person name="Wanjugi P.W."/>
            <person name="Young S."/>
            <person name="Clum A."/>
            <person name="Daum C."/>
            <person name="Huntemann M."/>
            <person name="Ivanova N."/>
            <person name="Kyrpides N."/>
            <person name="Mikhailova N."/>
            <person name="Palaniappan K."/>
            <person name="Pillay M."/>
            <person name="Reddy T.B.K."/>
            <person name="Shapiro N."/>
            <person name="Stamatis D."/>
            <person name="Varghese N."/>
            <person name="Woyke T."/>
            <person name="Boden R."/>
            <person name="Freyermuth S.K."/>
            <person name="Kerfeld C.A."/>
        </authorList>
    </citation>
    <scope>NUCLEOTIDE SEQUENCE [LARGE SCALE GENOMIC DNA]</scope>
    <source>
        <strain evidence="7 8">JR-2</strain>
    </source>
</reference>
<evidence type="ECO:0000256" key="1">
    <source>
        <dbReference type="ARBA" id="ARBA00001946"/>
    </source>
</evidence>
<dbReference type="SMART" id="SM00267">
    <property type="entry name" value="GGDEF"/>
    <property type="match status" value="1"/>
</dbReference>